<dbReference type="Pfam" id="PF13279">
    <property type="entry name" value="4HBT_2"/>
    <property type="match status" value="1"/>
</dbReference>
<dbReference type="EMBL" id="NEDP02004526">
    <property type="protein sequence ID" value="OWF45311.1"/>
    <property type="molecule type" value="Genomic_DNA"/>
</dbReference>
<organism evidence="3 4">
    <name type="scientific">Mizuhopecten yessoensis</name>
    <name type="common">Japanese scallop</name>
    <name type="synonym">Patinopecten yessoensis</name>
    <dbReference type="NCBI Taxonomy" id="6573"/>
    <lineage>
        <taxon>Eukaryota</taxon>
        <taxon>Metazoa</taxon>
        <taxon>Spiralia</taxon>
        <taxon>Lophotrochozoa</taxon>
        <taxon>Mollusca</taxon>
        <taxon>Bivalvia</taxon>
        <taxon>Autobranchia</taxon>
        <taxon>Pteriomorphia</taxon>
        <taxon>Pectinida</taxon>
        <taxon>Pectinoidea</taxon>
        <taxon>Pectinidae</taxon>
        <taxon>Mizuhopecten</taxon>
    </lineage>
</organism>
<reference evidence="3 4" key="1">
    <citation type="journal article" date="2017" name="Nat. Ecol. Evol.">
        <title>Scallop genome provides insights into evolution of bilaterian karyotype and development.</title>
        <authorList>
            <person name="Wang S."/>
            <person name="Zhang J."/>
            <person name="Jiao W."/>
            <person name="Li J."/>
            <person name="Xun X."/>
            <person name="Sun Y."/>
            <person name="Guo X."/>
            <person name="Huan P."/>
            <person name="Dong B."/>
            <person name="Zhang L."/>
            <person name="Hu X."/>
            <person name="Sun X."/>
            <person name="Wang J."/>
            <person name="Zhao C."/>
            <person name="Wang Y."/>
            <person name="Wang D."/>
            <person name="Huang X."/>
            <person name="Wang R."/>
            <person name="Lv J."/>
            <person name="Li Y."/>
            <person name="Zhang Z."/>
            <person name="Liu B."/>
            <person name="Lu W."/>
            <person name="Hui Y."/>
            <person name="Liang J."/>
            <person name="Zhou Z."/>
            <person name="Hou R."/>
            <person name="Li X."/>
            <person name="Liu Y."/>
            <person name="Li H."/>
            <person name="Ning X."/>
            <person name="Lin Y."/>
            <person name="Zhao L."/>
            <person name="Xing Q."/>
            <person name="Dou J."/>
            <person name="Li Y."/>
            <person name="Mao J."/>
            <person name="Guo H."/>
            <person name="Dou H."/>
            <person name="Li T."/>
            <person name="Mu C."/>
            <person name="Jiang W."/>
            <person name="Fu Q."/>
            <person name="Fu X."/>
            <person name="Miao Y."/>
            <person name="Liu J."/>
            <person name="Yu Q."/>
            <person name="Li R."/>
            <person name="Liao H."/>
            <person name="Li X."/>
            <person name="Kong Y."/>
            <person name="Jiang Z."/>
            <person name="Chourrout D."/>
            <person name="Li R."/>
            <person name="Bao Z."/>
        </authorList>
    </citation>
    <scope>NUCLEOTIDE SEQUENCE [LARGE SCALE GENOMIC DNA]</scope>
    <source>
        <strain evidence="3 4">PY_sf001</strain>
    </source>
</reference>
<dbReference type="PANTHER" id="PTHR12475">
    <property type="match status" value="1"/>
</dbReference>
<evidence type="ECO:0000313" key="4">
    <source>
        <dbReference type="Proteomes" id="UP000242188"/>
    </source>
</evidence>
<dbReference type="SUPFAM" id="SSF54637">
    <property type="entry name" value="Thioesterase/thiol ester dehydrase-isomerase"/>
    <property type="match status" value="1"/>
</dbReference>
<dbReference type="Proteomes" id="UP000242188">
    <property type="component" value="Unassembled WGS sequence"/>
</dbReference>
<evidence type="ECO:0000256" key="2">
    <source>
        <dbReference type="ARBA" id="ARBA00041112"/>
    </source>
</evidence>
<comment type="caution">
    <text evidence="3">The sequence shown here is derived from an EMBL/GenBank/DDBJ whole genome shotgun (WGS) entry which is preliminary data.</text>
</comment>
<gene>
    <name evidence="3" type="ORF">KP79_PYT12757</name>
</gene>
<protein>
    <recommendedName>
        <fullName evidence="2">Protein THEM6</fullName>
    </recommendedName>
</protein>
<sequence length="193" mass="22501">MFAIVCLLVVYILFDVNYIVRLIFVVISSIIQRRIVKKNVLDPCVMDGIVLTTDLDAMFHMNNARYLRECDLAQTKLWLESHVVETIGQRFQVTNAASNIRFRRSLEFLTRYQIISRFLHWDEKAFYIEQQFVRLSDGFVCAVNICKQATIGCTPSSMIKRVDEHLISPPMTEELRALFATWKLSSERLRKSS</sequence>
<dbReference type="AlphaFoldDB" id="A0A210Q9A2"/>
<dbReference type="InterPro" id="IPR029069">
    <property type="entry name" value="HotDog_dom_sf"/>
</dbReference>
<dbReference type="CDD" id="cd00586">
    <property type="entry name" value="4HBT"/>
    <property type="match status" value="1"/>
</dbReference>
<name>A0A210Q9A2_MIZYE</name>
<comment type="similarity">
    <text evidence="1">Belongs to the THEM6 family.</text>
</comment>
<accession>A0A210Q9A2</accession>
<dbReference type="InterPro" id="IPR051490">
    <property type="entry name" value="THEM6_lcsJ_thioesterase"/>
</dbReference>
<dbReference type="PANTHER" id="PTHR12475:SF4">
    <property type="entry name" value="PROTEIN THEM6"/>
    <property type="match status" value="1"/>
</dbReference>
<dbReference type="OrthoDB" id="265761at2759"/>
<keyword evidence="4" id="KW-1185">Reference proteome</keyword>
<dbReference type="Gene3D" id="3.10.129.10">
    <property type="entry name" value="Hotdog Thioesterase"/>
    <property type="match status" value="1"/>
</dbReference>
<evidence type="ECO:0000256" key="1">
    <source>
        <dbReference type="ARBA" id="ARBA00038228"/>
    </source>
</evidence>
<evidence type="ECO:0000313" key="3">
    <source>
        <dbReference type="EMBL" id="OWF45311.1"/>
    </source>
</evidence>
<proteinExistence type="inferred from homology"/>